<feature type="transmembrane region" description="Helical" evidence="3">
    <location>
        <begin position="52"/>
        <end position="71"/>
    </location>
</feature>
<proteinExistence type="inferred from homology"/>
<dbReference type="EMBL" id="QTUC01000001">
    <property type="protein sequence ID" value="REF36175.1"/>
    <property type="molecule type" value="Genomic_DNA"/>
</dbReference>
<evidence type="ECO:0000256" key="1">
    <source>
        <dbReference type="ARBA" id="ARBA00006068"/>
    </source>
</evidence>
<dbReference type="AlphaFoldDB" id="A0A3D9VAY6"/>
<evidence type="ECO:0000256" key="3">
    <source>
        <dbReference type="SAM" id="Phobius"/>
    </source>
</evidence>
<sequence>MSRPPEEYGTWWGTPPPSARQEPRSFARALGLTVLGALVPGAGLWAAGRRKLGLTILAIFVLLCAGAVYLATHGRLLVLHWIVRPEALSVIAAALPLLGVAWALVVLTTYRSLRPSTTSTLERVTGYTVAITLALAILAPLAVGGRYALVQKDLIEHVFADTEPVSVAAATTSTPTPASDASPGSTASASASPSPSPRPDPWKGRDRVNILLLGGDGGPDRVGIRTDTVILASIDVHTGNTLLIGLPRNLSKIPFPPDSPLRKAYPTGKYEGEGDYLEWILTSIYENLPAAHPGLLKVANPGAEATKHAVAGALNLPVHYYVLVNLKGFEKLIDAIGGITVNVNHRVAIGGVESEGLRPGGWIEKGPNQHLDGHKALWFARGRYGADDYQRMERQRCVVKAIIDQVDPVTFLTRFEAIATTTKDLILTDIPADLLPALVDLSLKVKQAEVSALTFTNKIIKTSNPDYALMRSMVRNALEGVGSGAVGKSQPRWQADSLDEVCAYAPEES</sequence>
<reference evidence="5 6" key="1">
    <citation type="submission" date="2018-08" db="EMBL/GenBank/DDBJ databases">
        <title>Sequencing the genomes of 1000 actinobacteria strains.</title>
        <authorList>
            <person name="Klenk H.-P."/>
        </authorList>
    </citation>
    <scope>NUCLEOTIDE SEQUENCE [LARGE SCALE GENOMIC DNA]</scope>
    <source>
        <strain evidence="5 6">DSM 22891</strain>
    </source>
</reference>
<feature type="domain" description="Cell envelope-related transcriptional attenuator" evidence="4">
    <location>
        <begin position="225"/>
        <end position="406"/>
    </location>
</feature>
<dbReference type="NCBIfam" id="TIGR00350">
    <property type="entry name" value="lytR_cpsA_psr"/>
    <property type="match status" value="1"/>
</dbReference>
<evidence type="ECO:0000259" key="4">
    <source>
        <dbReference type="Pfam" id="PF03816"/>
    </source>
</evidence>
<dbReference type="OrthoDB" id="3573673at2"/>
<keyword evidence="3" id="KW-1133">Transmembrane helix</keyword>
<dbReference type="Pfam" id="PF03816">
    <property type="entry name" value="LytR_cpsA_psr"/>
    <property type="match status" value="1"/>
</dbReference>
<evidence type="ECO:0000256" key="2">
    <source>
        <dbReference type="SAM" id="MobiDB-lite"/>
    </source>
</evidence>
<dbReference type="PANTHER" id="PTHR33392">
    <property type="entry name" value="POLYISOPRENYL-TEICHOIC ACID--PEPTIDOGLYCAN TEICHOIC ACID TRANSFERASE TAGU"/>
    <property type="match status" value="1"/>
</dbReference>
<comment type="caution">
    <text evidence="5">The sequence shown here is derived from an EMBL/GenBank/DDBJ whole genome shotgun (WGS) entry which is preliminary data.</text>
</comment>
<dbReference type="RefSeq" id="WP_115849852.1">
    <property type="nucleotide sequence ID" value="NZ_QTUC01000001.1"/>
</dbReference>
<evidence type="ECO:0000313" key="6">
    <source>
        <dbReference type="Proteomes" id="UP000256485"/>
    </source>
</evidence>
<dbReference type="Proteomes" id="UP000256485">
    <property type="component" value="Unassembled WGS sequence"/>
</dbReference>
<name>A0A3D9VAY6_THECX</name>
<comment type="similarity">
    <text evidence="1">Belongs to the LytR/CpsA/Psr (LCP) family.</text>
</comment>
<feature type="compositionally biased region" description="Low complexity" evidence="2">
    <location>
        <begin position="170"/>
        <end position="193"/>
    </location>
</feature>
<feature type="region of interest" description="Disordered" evidence="2">
    <location>
        <begin position="170"/>
        <end position="205"/>
    </location>
</feature>
<organism evidence="5 6">
    <name type="scientific">Thermasporomyces composti</name>
    <dbReference type="NCBI Taxonomy" id="696763"/>
    <lineage>
        <taxon>Bacteria</taxon>
        <taxon>Bacillati</taxon>
        <taxon>Actinomycetota</taxon>
        <taxon>Actinomycetes</taxon>
        <taxon>Propionibacteriales</taxon>
        <taxon>Nocardioidaceae</taxon>
        <taxon>Thermasporomyces</taxon>
    </lineage>
</organism>
<dbReference type="PANTHER" id="PTHR33392:SF6">
    <property type="entry name" value="POLYISOPRENYL-TEICHOIC ACID--PEPTIDOGLYCAN TEICHOIC ACID TRANSFERASE TAGU"/>
    <property type="match status" value="1"/>
</dbReference>
<dbReference type="InterPro" id="IPR050922">
    <property type="entry name" value="LytR/CpsA/Psr_CW_biosynth"/>
</dbReference>
<evidence type="ECO:0000313" key="5">
    <source>
        <dbReference type="EMBL" id="REF36175.1"/>
    </source>
</evidence>
<feature type="transmembrane region" description="Helical" evidence="3">
    <location>
        <begin position="125"/>
        <end position="149"/>
    </location>
</feature>
<feature type="transmembrane region" description="Helical" evidence="3">
    <location>
        <begin position="26"/>
        <end position="45"/>
    </location>
</feature>
<protein>
    <submittedName>
        <fullName evidence="5">LytR family transcriptional attenuator</fullName>
    </submittedName>
</protein>
<feature type="transmembrane region" description="Helical" evidence="3">
    <location>
        <begin position="91"/>
        <end position="113"/>
    </location>
</feature>
<keyword evidence="6" id="KW-1185">Reference proteome</keyword>
<dbReference type="Gene3D" id="3.40.630.190">
    <property type="entry name" value="LCP protein"/>
    <property type="match status" value="1"/>
</dbReference>
<keyword evidence="3" id="KW-0472">Membrane</keyword>
<dbReference type="InterPro" id="IPR004474">
    <property type="entry name" value="LytR_CpsA_psr"/>
</dbReference>
<accession>A0A3D9VAY6</accession>
<gene>
    <name evidence="5" type="ORF">DFJ64_1575</name>
</gene>
<keyword evidence="3" id="KW-0812">Transmembrane</keyword>